<dbReference type="InterPro" id="IPR012938">
    <property type="entry name" value="Glc/Sorbosone_DH"/>
</dbReference>
<name>A0A3L9Z3L4_9FLAO</name>
<dbReference type="AlphaFoldDB" id="A0A3L9Z3L4"/>
<dbReference type="SUPFAM" id="SSF50952">
    <property type="entry name" value="Soluble quinoprotein glucose dehydrogenase"/>
    <property type="match status" value="1"/>
</dbReference>
<keyword evidence="6" id="KW-1185">Reference proteome</keyword>
<reference evidence="5 6" key="1">
    <citation type="submission" date="2018-10" db="EMBL/GenBank/DDBJ databases">
        <title>Genomic Encyclopedia of Archaeal and Bacterial Type Strains, Phase II (KMG-II): from individual species to whole genera.</title>
        <authorList>
            <person name="Goeker M."/>
        </authorList>
    </citation>
    <scope>NUCLEOTIDE SEQUENCE [LARGE SCALE GENOMIC DNA]</scope>
    <source>
        <strain evidence="5 6">DSM 23424</strain>
    </source>
</reference>
<dbReference type="Pfam" id="PF18962">
    <property type="entry name" value="Por_Secre_tail"/>
    <property type="match status" value="1"/>
</dbReference>
<feature type="signal peptide" evidence="2">
    <location>
        <begin position="1"/>
        <end position="24"/>
    </location>
</feature>
<comment type="caution">
    <text evidence="5">The sequence shown here is derived from an EMBL/GenBank/DDBJ whole genome shotgun (WGS) entry which is preliminary data.</text>
</comment>
<proteinExistence type="predicted"/>
<gene>
    <name evidence="5" type="ORF">BXY75_1803</name>
</gene>
<evidence type="ECO:0000256" key="1">
    <source>
        <dbReference type="ARBA" id="ARBA00022729"/>
    </source>
</evidence>
<feature type="chain" id="PRO_5018086178" evidence="2">
    <location>
        <begin position="25"/>
        <end position="465"/>
    </location>
</feature>
<evidence type="ECO:0000313" key="6">
    <source>
        <dbReference type="Proteomes" id="UP000271339"/>
    </source>
</evidence>
<dbReference type="EMBL" id="REFC01000012">
    <property type="protein sequence ID" value="RMA64918.1"/>
    <property type="molecule type" value="Genomic_DNA"/>
</dbReference>
<accession>A0A3L9Z3L4</accession>
<feature type="domain" description="Secretion system C-terminal sorting" evidence="4">
    <location>
        <begin position="394"/>
        <end position="464"/>
    </location>
</feature>
<dbReference type="PANTHER" id="PTHR19328:SF75">
    <property type="entry name" value="ALDOSE SUGAR DEHYDROGENASE YLII"/>
    <property type="match status" value="1"/>
</dbReference>
<organism evidence="5 6">
    <name type="scientific">Ulvibacter antarcticus</name>
    <dbReference type="NCBI Taxonomy" id="442714"/>
    <lineage>
        <taxon>Bacteria</taxon>
        <taxon>Pseudomonadati</taxon>
        <taxon>Bacteroidota</taxon>
        <taxon>Flavobacteriia</taxon>
        <taxon>Flavobacteriales</taxon>
        <taxon>Flavobacteriaceae</taxon>
        <taxon>Ulvibacter</taxon>
    </lineage>
</organism>
<keyword evidence="1 2" id="KW-0732">Signal</keyword>
<dbReference type="Pfam" id="PF07995">
    <property type="entry name" value="GSDH"/>
    <property type="match status" value="1"/>
</dbReference>
<dbReference type="Gene3D" id="2.120.10.30">
    <property type="entry name" value="TolB, C-terminal domain"/>
    <property type="match status" value="1"/>
</dbReference>
<evidence type="ECO:0000259" key="4">
    <source>
        <dbReference type="Pfam" id="PF18962"/>
    </source>
</evidence>
<evidence type="ECO:0000313" key="5">
    <source>
        <dbReference type="EMBL" id="RMA64918.1"/>
    </source>
</evidence>
<protein>
    <submittedName>
        <fullName evidence="5">Putative secreted protein (Por secretion system target)</fullName>
    </submittedName>
</protein>
<dbReference type="NCBIfam" id="TIGR04183">
    <property type="entry name" value="Por_Secre_tail"/>
    <property type="match status" value="1"/>
</dbReference>
<sequence>MIFPNTMKKLFTLLIALLPLNISTGQNIEFELVNDNLYKPLALTHANDDRLFVVEQTGLIKIIYQDGTLEPIPFLNIASIITSQGEQGLLGLAFHPNYITNGYFFVNYSDLNGHNQISRYSVDPVNPNLANPNSELPLLLIEQPGNAHNGGSLAFGPDDYLYISSGDGGSSFNAQKLDILLGKLLRIDIDNPSGGKNYGIPSDNPFAGSTTSKEEIWAYGLRNPWKFSFDFDENNLWIGDVGLLDWEEINKVGITEAGLNYGWRCWEGNHPAYTSGSCPPINEVTFPIAEYPHGNGVCAVTGGYVYRGSQYPSIQGVYFFADYCSGVIGTIDQNNTVTYYESLIGSIGSFGTDVNGELYILQTRINPNGAVLKLKGDTLGVYDNFDSNSLSITPNPASEMVAFQSQKELINSITIYDLRGTVLINEENLNTSEKTIAIEALQNGMYLVQTKTETGKLHNSKLIIE</sequence>
<dbReference type="InterPro" id="IPR026444">
    <property type="entry name" value="Secre_tail"/>
</dbReference>
<feature type="domain" description="Glucose/Sorbosone dehydrogenase" evidence="3">
    <location>
        <begin position="39"/>
        <end position="363"/>
    </location>
</feature>
<evidence type="ECO:0000256" key="2">
    <source>
        <dbReference type="SAM" id="SignalP"/>
    </source>
</evidence>
<dbReference type="OrthoDB" id="9770043at2"/>
<dbReference type="InterPro" id="IPR011041">
    <property type="entry name" value="Quinoprot_gluc/sorb_DH_b-prop"/>
</dbReference>
<dbReference type="Proteomes" id="UP000271339">
    <property type="component" value="Unassembled WGS sequence"/>
</dbReference>
<dbReference type="InterPro" id="IPR011042">
    <property type="entry name" value="6-blade_b-propeller_TolB-like"/>
</dbReference>
<dbReference type="PANTHER" id="PTHR19328">
    <property type="entry name" value="HEDGEHOG-INTERACTING PROTEIN"/>
    <property type="match status" value="1"/>
</dbReference>
<evidence type="ECO:0000259" key="3">
    <source>
        <dbReference type="Pfam" id="PF07995"/>
    </source>
</evidence>